<organism evidence="9 10">
    <name type="scientific">Persicitalea jodogahamensis</name>
    <dbReference type="NCBI Taxonomy" id="402147"/>
    <lineage>
        <taxon>Bacteria</taxon>
        <taxon>Pseudomonadati</taxon>
        <taxon>Bacteroidota</taxon>
        <taxon>Cytophagia</taxon>
        <taxon>Cytophagales</taxon>
        <taxon>Spirosomataceae</taxon>
        <taxon>Persicitalea</taxon>
    </lineage>
</organism>
<dbReference type="GO" id="GO:1904659">
    <property type="term" value="P:D-glucose transmembrane transport"/>
    <property type="evidence" value="ECO:0007669"/>
    <property type="project" value="InterPro"/>
</dbReference>
<dbReference type="PANTHER" id="PTHR43702">
    <property type="entry name" value="L-FUCOSE-PROTON SYMPORTER"/>
    <property type="match status" value="1"/>
</dbReference>
<evidence type="ECO:0000256" key="2">
    <source>
        <dbReference type="ARBA" id="ARBA00004429"/>
    </source>
</evidence>
<feature type="transmembrane region" description="Helical" evidence="8">
    <location>
        <begin position="20"/>
        <end position="44"/>
    </location>
</feature>
<feature type="transmembrane region" description="Helical" evidence="8">
    <location>
        <begin position="348"/>
        <end position="369"/>
    </location>
</feature>
<dbReference type="InterPro" id="IPR036259">
    <property type="entry name" value="MFS_trans_sf"/>
</dbReference>
<comment type="caution">
    <text evidence="9">The sequence shown here is derived from an EMBL/GenBank/DDBJ whole genome shotgun (WGS) entry which is preliminary data.</text>
</comment>
<evidence type="ECO:0000256" key="3">
    <source>
        <dbReference type="ARBA" id="ARBA00009120"/>
    </source>
</evidence>
<proteinExistence type="inferred from homology"/>
<dbReference type="Proteomes" id="UP000598271">
    <property type="component" value="Unassembled WGS sequence"/>
</dbReference>
<keyword evidence="4" id="KW-1003">Cell membrane</keyword>
<keyword evidence="10" id="KW-1185">Reference proteome</keyword>
<evidence type="ECO:0000256" key="6">
    <source>
        <dbReference type="ARBA" id="ARBA00022989"/>
    </source>
</evidence>
<evidence type="ECO:0000256" key="5">
    <source>
        <dbReference type="ARBA" id="ARBA00022692"/>
    </source>
</evidence>
<feature type="transmembrane region" description="Helical" evidence="8">
    <location>
        <begin position="381"/>
        <end position="400"/>
    </location>
</feature>
<feature type="transmembrane region" description="Helical" evidence="8">
    <location>
        <begin position="320"/>
        <end position="342"/>
    </location>
</feature>
<keyword evidence="6 8" id="KW-1133">Transmembrane helix</keyword>
<feature type="transmembrane region" description="Helical" evidence="8">
    <location>
        <begin position="88"/>
        <end position="105"/>
    </location>
</feature>
<dbReference type="GO" id="GO:0005354">
    <property type="term" value="F:galactose transmembrane transporter activity"/>
    <property type="evidence" value="ECO:0007669"/>
    <property type="project" value="InterPro"/>
</dbReference>
<dbReference type="EMBL" id="BMXF01000001">
    <property type="protein sequence ID" value="GHB54033.1"/>
    <property type="molecule type" value="Genomic_DNA"/>
</dbReference>
<dbReference type="NCBIfam" id="TIGR01272">
    <property type="entry name" value="gluP"/>
    <property type="match status" value="1"/>
</dbReference>
<feature type="transmembrane region" description="Helical" evidence="8">
    <location>
        <begin position="412"/>
        <end position="432"/>
    </location>
</feature>
<comment type="similarity">
    <text evidence="3">Belongs to the major facilitator superfamily. FHS transporter (TC 2.A.1.7) family.</text>
</comment>
<feature type="transmembrane region" description="Helical" evidence="8">
    <location>
        <begin position="56"/>
        <end position="76"/>
    </location>
</feature>
<evidence type="ECO:0000256" key="8">
    <source>
        <dbReference type="SAM" id="Phobius"/>
    </source>
</evidence>
<feature type="transmembrane region" description="Helical" evidence="8">
    <location>
        <begin position="251"/>
        <end position="277"/>
    </location>
</feature>
<dbReference type="Gene3D" id="1.20.1250.20">
    <property type="entry name" value="MFS general substrate transporter like domains"/>
    <property type="match status" value="2"/>
</dbReference>
<dbReference type="SUPFAM" id="SSF103473">
    <property type="entry name" value="MFS general substrate transporter"/>
    <property type="match status" value="1"/>
</dbReference>
<evidence type="ECO:0000313" key="10">
    <source>
        <dbReference type="Proteomes" id="UP000598271"/>
    </source>
</evidence>
<dbReference type="GO" id="GO:0005886">
    <property type="term" value="C:plasma membrane"/>
    <property type="evidence" value="ECO:0007669"/>
    <property type="project" value="UniProtKB-SubCell"/>
</dbReference>
<dbReference type="InterPro" id="IPR050375">
    <property type="entry name" value="MFS_TsgA-like"/>
</dbReference>
<dbReference type="CDD" id="cd17394">
    <property type="entry name" value="MFS_FucP_like"/>
    <property type="match status" value="1"/>
</dbReference>
<keyword evidence="7 8" id="KW-0472">Membrane</keyword>
<evidence type="ECO:0000256" key="1">
    <source>
        <dbReference type="ARBA" id="ARBA00003321"/>
    </source>
</evidence>
<evidence type="ECO:0000313" key="9">
    <source>
        <dbReference type="EMBL" id="GHB54033.1"/>
    </source>
</evidence>
<dbReference type="Pfam" id="PF07690">
    <property type="entry name" value="MFS_1"/>
    <property type="match status" value="1"/>
</dbReference>
<feature type="transmembrane region" description="Helical" evidence="8">
    <location>
        <begin position="201"/>
        <end position="220"/>
    </location>
</feature>
<accession>A0A8J3D3E0</accession>
<comment type="function">
    <text evidence="1">Intake of glucose and galactose.</text>
</comment>
<feature type="transmembrane region" description="Helical" evidence="8">
    <location>
        <begin position="147"/>
        <end position="170"/>
    </location>
</feature>
<comment type="subcellular location">
    <subcellularLocation>
        <location evidence="2">Cell inner membrane</location>
        <topology evidence="2">Multi-pass membrane protein</topology>
    </subcellularLocation>
</comment>
<protein>
    <submittedName>
        <fullName evidence="9">Glucose/galactose MFS transporter</fullName>
    </submittedName>
</protein>
<keyword evidence="5 8" id="KW-0812">Transmembrane</keyword>
<dbReference type="GO" id="GO:0055056">
    <property type="term" value="F:D-glucose transmembrane transporter activity"/>
    <property type="evidence" value="ECO:0007669"/>
    <property type="project" value="InterPro"/>
</dbReference>
<dbReference type="InterPro" id="IPR011701">
    <property type="entry name" value="MFS"/>
</dbReference>
<evidence type="ECO:0000256" key="4">
    <source>
        <dbReference type="ARBA" id="ARBA00022475"/>
    </source>
</evidence>
<feature type="transmembrane region" description="Helical" evidence="8">
    <location>
        <begin position="111"/>
        <end position="135"/>
    </location>
</feature>
<reference evidence="9 10" key="1">
    <citation type="journal article" date="2014" name="Int. J. Syst. Evol. Microbiol.">
        <title>Complete genome sequence of Corynebacterium casei LMG S-19264T (=DSM 44701T), isolated from a smear-ripened cheese.</title>
        <authorList>
            <consortium name="US DOE Joint Genome Institute (JGI-PGF)"/>
            <person name="Walter F."/>
            <person name="Albersmeier A."/>
            <person name="Kalinowski J."/>
            <person name="Ruckert C."/>
        </authorList>
    </citation>
    <scope>NUCLEOTIDE SEQUENCE [LARGE SCALE GENOMIC DNA]</scope>
    <source>
        <strain evidence="9 10">KCTC 12866</strain>
    </source>
</reference>
<feature type="transmembrane region" description="Helical" evidence="8">
    <location>
        <begin position="289"/>
        <end position="308"/>
    </location>
</feature>
<dbReference type="PANTHER" id="PTHR43702:SF12">
    <property type="entry name" value="N-ACETYL GLUCOSAMINE TRANSPORTER NAGP"/>
    <property type="match status" value="1"/>
</dbReference>
<gene>
    <name evidence="9" type="ORF">GCM10007390_03710</name>
</gene>
<dbReference type="RefSeq" id="WP_189562655.1">
    <property type="nucleotide sequence ID" value="NZ_BMXF01000001.1"/>
</dbReference>
<dbReference type="InterPro" id="IPR005964">
    <property type="entry name" value="Glc/Gal_transptr_bac"/>
</dbReference>
<evidence type="ECO:0000256" key="7">
    <source>
        <dbReference type="ARBA" id="ARBA00023136"/>
    </source>
</evidence>
<dbReference type="AlphaFoldDB" id="A0A8J3D3E0"/>
<sequence length="438" mass="48140">MPSTTVDASSLSKRDTIISILIVGVLFFIFGFVSWVNAILIPYFKIACELTSFQSYLVAFAFYISYFVMSVPAAYLLKAAGFKKGMMVGFWAMALGAFIFVPAAYSRTYEVFLLGLFMIGVGLAILQTAANPYITILGPKERAAQRISIMGICNKAAGILAPLLFAAVILRPTDSDLFKQLATMGDVERNAALDELIQRVIVPYATVGTILFILGILVYYSPLPELNTEQESPELAQANASKNSIFKFPHLILGAVAIFLHVGTQVIAIDTIIAYAGSMGIGLLEAKVFPSYTLFLTICGYILGIILIPKFLRQVNALRICTLLGMAFTFMVIFASGRVGFMGHDADISIWFVVLLGLANSLVWAGIWPLALDELGRFTKLGASILIMGLCGNALIPLLYGYFADLYSLREAYWVLIPCYAYLVYYAFYGHLVRRWSL</sequence>
<name>A0A8J3D3E0_9BACT</name>